<evidence type="ECO:0000256" key="2">
    <source>
        <dbReference type="SAM" id="SignalP"/>
    </source>
</evidence>
<sequence length="156" mass="17343">MDLSKPYLLVACTLLYVSLLVGGQSSDDFEIKKPVSFIPDAIESLQKSSMSAYNWEIKKKVPGGPDPMPSPETPPVHSSETYYSQREVRRKVSRGSDPRTSESPSFDSSGVYHSRWGLKRQVPSGPDPETSPGTPPFDSSSSYYSPWKLKRKVLRG</sequence>
<keyword evidence="4" id="KW-1185">Reference proteome</keyword>
<evidence type="ECO:0000256" key="1">
    <source>
        <dbReference type="SAM" id="MobiDB-lite"/>
    </source>
</evidence>
<evidence type="ECO:0000313" key="4">
    <source>
        <dbReference type="Proteomes" id="UP001314170"/>
    </source>
</evidence>
<feature type="signal peptide" evidence="2">
    <location>
        <begin position="1"/>
        <end position="23"/>
    </location>
</feature>
<evidence type="ECO:0000313" key="3">
    <source>
        <dbReference type="EMBL" id="CAK7326438.1"/>
    </source>
</evidence>
<feature type="chain" id="PRO_5043662464" evidence="2">
    <location>
        <begin position="24"/>
        <end position="156"/>
    </location>
</feature>
<gene>
    <name evidence="3" type="ORF">DCAF_LOCUS4138</name>
</gene>
<dbReference type="PANTHER" id="PTHR37380">
    <property type="entry name" value="CLE FAMILY OSCLE501 PROTEIN"/>
    <property type="match status" value="1"/>
</dbReference>
<dbReference type="EMBL" id="CAWUPB010000851">
    <property type="protein sequence ID" value="CAK7326438.1"/>
    <property type="molecule type" value="Genomic_DNA"/>
</dbReference>
<organism evidence="3 4">
    <name type="scientific">Dovyalis caffra</name>
    <dbReference type="NCBI Taxonomy" id="77055"/>
    <lineage>
        <taxon>Eukaryota</taxon>
        <taxon>Viridiplantae</taxon>
        <taxon>Streptophyta</taxon>
        <taxon>Embryophyta</taxon>
        <taxon>Tracheophyta</taxon>
        <taxon>Spermatophyta</taxon>
        <taxon>Magnoliopsida</taxon>
        <taxon>eudicotyledons</taxon>
        <taxon>Gunneridae</taxon>
        <taxon>Pentapetalae</taxon>
        <taxon>rosids</taxon>
        <taxon>fabids</taxon>
        <taxon>Malpighiales</taxon>
        <taxon>Salicaceae</taxon>
        <taxon>Flacourtieae</taxon>
        <taxon>Dovyalis</taxon>
    </lineage>
</organism>
<feature type="region of interest" description="Disordered" evidence="1">
    <location>
        <begin position="58"/>
        <end position="144"/>
    </location>
</feature>
<reference evidence="3 4" key="1">
    <citation type="submission" date="2024-01" db="EMBL/GenBank/DDBJ databases">
        <authorList>
            <person name="Waweru B."/>
        </authorList>
    </citation>
    <scope>NUCLEOTIDE SEQUENCE [LARGE SCALE GENOMIC DNA]</scope>
</reference>
<comment type="caution">
    <text evidence="3">The sequence shown here is derived from an EMBL/GenBank/DDBJ whole genome shotgun (WGS) entry which is preliminary data.</text>
</comment>
<dbReference type="PANTHER" id="PTHR37380:SF1">
    <property type="entry name" value="CLE FAMILY OSCLE501 PROTEIN"/>
    <property type="match status" value="1"/>
</dbReference>
<name>A0AAV1QZ86_9ROSI</name>
<protein>
    <submittedName>
        <fullName evidence="3">Uncharacterized protein</fullName>
    </submittedName>
</protein>
<proteinExistence type="predicted"/>
<keyword evidence="2" id="KW-0732">Signal</keyword>
<dbReference type="Proteomes" id="UP001314170">
    <property type="component" value="Unassembled WGS sequence"/>
</dbReference>
<feature type="compositionally biased region" description="Pro residues" evidence="1">
    <location>
        <begin position="64"/>
        <end position="74"/>
    </location>
</feature>
<accession>A0AAV1QZ86</accession>
<dbReference type="AlphaFoldDB" id="A0AAV1QZ86"/>